<dbReference type="AlphaFoldDB" id="A7EXC8"/>
<name>A7EXC8_SCLS1</name>
<keyword evidence="3" id="KW-1185">Reference proteome</keyword>
<accession>A7EXC8</accession>
<evidence type="ECO:0000256" key="1">
    <source>
        <dbReference type="SAM" id="MobiDB-lite"/>
    </source>
</evidence>
<evidence type="ECO:0000313" key="2">
    <source>
        <dbReference type="EMBL" id="EDN94120.1"/>
    </source>
</evidence>
<dbReference type="Proteomes" id="UP000001312">
    <property type="component" value="Unassembled WGS sequence"/>
</dbReference>
<sequence>MLPTKAHPSSSFTEKKKRRKGTYFDFPITHLKYHQATQKDPIEMIHRETKEEKRDGRKPAPRTRVRVKVKDPSLSGRKSEESGEELLDYLGQNALL</sequence>
<gene>
    <name evidence="2" type="ORF">SS1G_09989</name>
</gene>
<dbReference type="KEGG" id="ssl:SS1G_09989"/>
<evidence type="ECO:0000313" key="3">
    <source>
        <dbReference type="Proteomes" id="UP000001312"/>
    </source>
</evidence>
<organism evidence="2 3">
    <name type="scientific">Sclerotinia sclerotiorum (strain ATCC 18683 / 1980 / Ss-1)</name>
    <name type="common">White mold</name>
    <name type="synonym">Whetzelinia sclerotiorum</name>
    <dbReference type="NCBI Taxonomy" id="665079"/>
    <lineage>
        <taxon>Eukaryota</taxon>
        <taxon>Fungi</taxon>
        <taxon>Dikarya</taxon>
        <taxon>Ascomycota</taxon>
        <taxon>Pezizomycotina</taxon>
        <taxon>Leotiomycetes</taxon>
        <taxon>Helotiales</taxon>
        <taxon>Sclerotiniaceae</taxon>
        <taxon>Sclerotinia</taxon>
    </lineage>
</organism>
<dbReference type="InParanoid" id="A7EXC8"/>
<reference evidence="3" key="1">
    <citation type="journal article" date="2011" name="PLoS Genet.">
        <title>Genomic analysis of the necrotrophic fungal pathogens Sclerotinia sclerotiorum and Botrytis cinerea.</title>
        <authorList>
            <person name="Amselem J."/>
            <person name="Cuomo C.A."/>
            <person name="van Kan J.A."/>
            <person name="Viaud M."/>
            <person name="Benito E.P."/>
            <person name="Couloux A."/>
            <person name="Coutinho P.M."/>
            <person name="de Vries R.P."/>
            <person name="Dyer P.S."/>
            <person name="Fillinger S."/>
            <person name="Fournier E."/>
            <person name="Gout L."/>
            <person name="Hahn M."/>
            <person name="Kohn L."/>
            <person name="Lapalu N."/>
            <person name="Plummer K.M."/>
            <person name="Pradier J.M."/>
            <person name="Quevillon E."/>
            <person name="Sharon A."/>
            <person name="Simon A."/>
            <person name="ten Have A."/>
            <person name="Tudzynski B."/>
            <person name="Tudzynski P."/>
            <person name="Wincker P."/>
            <person name="Andrew M."/>
            <person name="Anthouard V."/>
            <person name="Beever R.E."/>
            <person name="Beffa R."/>
            <person name="Benoit I."/>
            <person name="Bouzid O."/>
            <person name="Brault B."/>
            <person name="Chen Z."/>
            <person name="Choquer M."/>
            <person name="Collemare J."/>
            <person name="Cotton P."/>
            <person name="Danchin E.G."/>
            <person name="Da Silva C."/>
            <person name="Gautier A."/>
            <person name="Giraud C."/>
            <person name="Giraud T."/>
            <person name="Gonzalez C."/>
            <person name="Grossetete S."/>
            <person name="Guldener U."/>
            <person name="Henrissat B."/>
            <person name="Howlett B.J."/>
            <person name="Kodira C."/>
            <person name="Kretschmer M."/>
            <person name="Lappartient A."/>
            <person name="Leroch M."/>
            <person name="Levis C."/>
            <person name="Mauceli E."/>
            <person name="Neuveglise C."/>
            <person name="Oeser B."/>
            <person name="Pearson M."/>
            <person name="Poulain J."/>
            <person name="Poussereau N."/>
            <person name="Quesneville H."/>
            <person name="Rascle C."/>
            <person name="Schumacher J."/>
            <person name="Segurens B."/>
            <person name="Sexton A."/>
            <person name="Silva E."/>
            <person name="Sirven C."/>
            <person name="Soanes D.M."/>
            <person name="Talbot N.J."/>
            <person name="Templeton M."/>
            <person name="Yandava C."/>
            <person name="Yarden O."/>
            <person name="Zeng Q."/>
            <person name="Rollins J.A."/>
            <person name="Lebrun M.H."/>
            <person name="Dickman M."/>
        </authorList>
    </citation>
    <scope>NUCLEOTIDE SEQUENCE [LARGE SCALE GENOMIC DNA]</scope>
    <source>
        <strain evidence="3">ATCC 18683 / 1980 / Ss-1</strain>
    </source>
</reference>
<dbReference type="GeneID" id="5485150"/>
<dbReference type="EMBL" id="CH476634">
    <property type="protein sequence ID" value="EDN94120.1"/>
    <property type="molecule type" value="Genomic_DNA"/>
</dbReference>
<protein>
    <submittedName>
        <fullName evidence="2">Uncharacterized protein</fullName>
    </submittedName>
</protein>
<feature type="region of interest" description="Disordered" evidence="1">
    <location>
        <begin position="35"/>
        <end position="82"/>
    </location>
</feature>
<feature type="compositionally biased region" description="Basic and acidic residues" evidence="1">
    <location>
        <begin position="40"/>
        <end position="58"/>
    </location>
</feature>
<proteinExistence type="predicted"/>
<dbReference type="RefSeq" id="XP_001589354.1">
    <property type="nucleotide sequence ID" value="XM_001589304.1"/>
</dbReference>